<dbReference type="EMBL" id="SMKU01000462">
    <property type="protein sequence ID" value="TDD63934.1"/>
    <property type="molecule type" value="Genomic_DNA"/>
</dbReference>
<feature type="domain" description="1-deoxy-D-xylulose 5-phosphate reductoisomerase N-terminal" evidence="1">
    <location>
        <begin position="1"/>
        <end position="44"/>
    </location>
</feature>
<dbReference type="Pfam" id="PF02670">
    <property type="entry name" value="DXP_reductoisom"/>
    <property type="match status" value="1"/>
</dbReference>
<dbReference type="AlphaFoldDB" id="A0A4R5A018"/>
<keyword evidence="3" id="KW-1185">Reference proteome</keyword>
<accession>A0A4R5A018</accession>
<dbReference type="Gene3D" id="3.40.50.720">
    <property type="entry name" value="NAD(P)-binding Rossmann-like Domain"/>
    <property type="match status" value="1"/>
</dbReference>
<dbReference type="Proteomes" id="UP000294513">
    <property type="component" value="Unassembled WGS sequence"/>
</dbReference>
<gene>
    <name evidence="2" type="ORF">E1298_42885</name>
</gene>
<reference evidence="2 3" key="1">
    <citation type="submission" date="2019-03" db="EMBL/GenBank/DDBJ databases">
        <title>Draft genome sequences of novel Actinobacteria.</title>
        <authorList>
            <person name="Sahin N."/>
            <person name="Ay H."/>
            <person name="Saygin H."/>
        </authorList>
    </citation>
    <scope>NUCLEOTIDE SEQUENCE [LARGE SCALE GENOMIC DNA]</scope>
    <source>
        <strain evidence="2 3">H3C3</strain>
    </source>
</reference>
<evidence type="ECO:0000259" key="1">
    <source>
        <dbReference type="Pfam" id="PF02670"/>
    </source>
</evidence>
<evidence type="ECO:0000313" key="2">
    <source>
        <dbReference type="EMBL" id="TDD63934.1"/>
    </source>
</evidence>
<protein>
    <recommendedName>
        <fullName evidence="1">1-deoxy-D-xylulose 5-phosphate reductoisomerase N-terminal domain-containing protein</fullName>
    </recommendedName>
</protein>
<sequence length="59" mass="6183">IDVIAAHPDRFRAAGLAAGEGNIELLARQTRLLRPDVVAITTPAHRPPHRPIGGSGEGP</sequence>
<proteinExistence type="predicted"/>
<evidence type="ECO:0000313" key="3">
    <source>
        <dbReference type="Proteomes" id="UP000294513"/>
    </source>
</evidence>
<organism evidence="2 3">
    <name type="scientific">Actinomadura rubrisoli</name>
    <dbReference type="NCBI Taxonomy" id="2530368"/>
    <lineage>
        <taxon>Bacteria</taxon>
        <taxon>Bacillati</taxon>
        <taxon>Actinomycetota</taxon>
        <taxon>Actinomycetes</taxon>
        <taxon>Streptosporangiales</taxon>
        <taxon>Thermomonosporaceae</taxon>
        <taxon>Actinomadura</taxon>
    </lineage>
</organism>
<dbReference type="InterPro" id="IPR013512">
    <property type="entry name" value="DXP_reductoisomerase_N"/>
</dbReference>
<comment type="caution">
    <text evidence="2">The sequence shown here is derived from an EMBL/GenBank/DDBJ whole genome shotgun (WGS) entry which is preliminary data.</text>
</comment>
<dbReference type="GO" id="GO:0070402">
    <property type="term" value="F:NADPH binding"/>
    <property type="evidence" value="ECO:0007669"/>
    <property type="project" value="InterPro"/>
</dbReference>
<feature type="non-terminal residue" evidence="2">
    <location>
        <position position="1"/>
    </location>
</feature>
<name>A0A4R5A018_9ACTN</name>